<evidence type="ECO:0000256" key="5">
    <source>
        <dbReference type="ARBA" id="ARBA00022989"/>
    </source>
</evidence>
<reference evidence="9 10" key="1">
    <citation type="submission" date="2020-07" db="EMBL/GenBank/DDBJ databases">
        <title>Sequencing the genomes of 1000 actinobacteria strains.</title>
        <authorList>
            <person name="Klenk H.-P."/>
        </authorList>
    </citation>
    <scope>NUCLEOTIDE SEQUENCE [LARGE SCALE GENOMIC DNA]</scope>
    <source>
        <strain evidence="9 10">DSM 22083</strain>
    </source>
</reference>
<evidence type="ECO:0000256" key="2">
    <source>
        <dbReference type="ARBA" id="ARBA00022448"/>
    </source>
</evidence>
<dbReference type="GO" id="GO:0005886">
    <property type="term" value="C:plasma membrane"/>
    <property type="evidence" value="ECO:0007669"/>
    <property type="project" value="UniProtKB-SubCell"/>
</dbReference>
<dbReference type="AlphaFoldDB" id="A0A7Y9LE45"/>
<keyword evidence="10" id="KW-1185">Reference proteome</keyword>
<dbReference type="Gene3D" id="1.10.3720.10">
    <property type="entry name" value="MetI-like"/>
    <property type="match status" value="1"/>
</dbReference>
<feature type="transmembrane region" description="Helical" evidence="7">
    <location>
        <begin position="285"/>
        <end position="306"/>
    </location>
</feature>
<keyword evidence="3" id="KW-1003">Cell membrane</keyword>
<accession>A0A7Y9LE45</accession>
<comment type="subcellular location">
    <subcellularLocation>
        <location evidence="1 7">Cell membrane</location>
        <topology evidence="1 7">Multi-pass membrane protein</topology>
    </subcellularLocation>
</comment>
<evidence type="ECO:0000259" key="8">
    <source>
        <dbReference type="PROSITE" id="PS50928"/>
    </source>
</evidence>
<dbReference type="InterPro" id="IPR025966">
    <property type="entry name" value="OppC_N"/>
</dbReference>
<gene>
    <name evidence="9" type="ORF">BKA15_004005</name>
</gene>
<protein>
    <submittedName>
        <fullName evidence="9">ABC-type dipeptide/oligopeptide/nickel transport system permease subunit</fullName>
    </submittedName>
</protein>
<dbReference type="Pfam" id="PF12911">
    <property type="entry name" value="OppC_N"/>
    <property type="match status" value="1"/>
</dbReference>
<evidence type="ECO:0000313" key="10">
    <source>
        <dbReference type="Proteomes" id="UP000569914"/>
    </source>
</evidence>
<dbReference type="PANTHER" id="PTHR43386:SF6">
    <property type="entry name" value="ABC TRANSPORTER PERMEASE PROTEIN"/>
    <property type="match status" value="1"/>
</dbReference>
<keyword evidence="4 7" id="KW-0812">Transmembrane</keyword>
<dbReference type="InterPro" id="IPR035906">
    <property type="entry name" value="MetI-like_sf"/>
</dbReference>
<feature type="transmembrane region" description="Helical" evidence="7">
    <location>
        <begin position="230"/>
        <end position="257"/>
    </location>
</feature>
<dbReference type="CDD" id="cd06261">
    <property type="entry name" value="TM_PBP2"/>
    <property type="match status" value="1"/>
</dbReference>
<feature type="transmembrane region" description="Helical" evidence="7">
    <location>
        <begin position="108"/>
        <end position="134"/>
    </location>
</feature>
<dbReference type="Pfam" id="PF00528">
    <property type="entry name" value="BPD_transp_1"/>
    <property type="match status" value="1"/>
</dbReference>
<evidence type="ECO:0000256" key="7">
    <source>
        <dbReference type="RuleBase" id="RU363032"/>
    </source>
</evidence>
<dbReference type="EMBL" id="JACCBU010000001">
    <property type="protein sequence ID" value="NYE72676.1"/>
    <property type="molecule type" value="Genomic_DNA"/>
</dbReference>
<dbReference type="Proteomes" id="UP000569914">
    <property type="component" value="Unassembled WGS sequence"/>
</dbReference>
<feature type="transmembrane region" description="Helical" evidence="7">
    <location>
        <begin position="146"/>
        <end position="163"/>
    </location>
</feature>
<evidence type="ECO:0000256" key="3">
    <source>
        <dbReference type="ARBA" id="ARBA00022475"/>
    </source>
</evidence>
<comment type="similarity">
    <text evidence="7">Belongs to the binding-protein-dependent transport system permease family.</text>
</comment>
<keyword evidence="6 7" id="KW-0472">Membrane</keyword>
<sequence length="315" mass="33694">MTDPTTQAAIAAETEPGGRVDQAARSLWSDVFRRMRRRPDVIIATVISLFFVVVALFPTLFTATDPQRCDISESRLPPTGLGGEHPFGTNLHGCDVLAQLVHGARPSLVLAFTVVGASLIIGLVLGTVSGYYLGWVDAVTSRVLEIFLVIPFLLAALLLLSLFRNVDFGGGQLASIVQPAIVLILFSWMGYTRYVRASVLETKNLDYVAAARSLGASDLRLMFSHILPNAIGPVTALVPTSIAGVIATEAVLAFLGIGVRPPAVSWGIMISDGAEWFTGGFPHLLLFPLGCLLATILSFVVIGDNLRDALDPKLR</sequence>
<dbReference type="GO" id="GO:0055085">
    <property type="term" value="P:transmembrane transport"/>
    <property type="evidence" value="ECO:0007669"/>
    <property type="project" value="InterPro"/>
</dbReference>
<keyword evidence="5 7" id="KW-1133">Transmembrane helix</keyword>
<dbReference type="PROSITE" id="PS50928">
    <property type="entry name" value="ABC_TM1"/>
    <property type="match status" value="1"/>
</dbReference>
<feature type="transmembrane region" description="Helical" evidence="7">
    <location>
        <begin position="41"/>
        <end position="61"/>
    </location>
</feature>
<proteinExistence type="inferred from homology"/>
<evidence type="ECO:0000313" key="9">
    <source>
        <dbReference type="EMBL" id="NYE72676.1"/>
    </source>
</evidence>
<comment type="caution">
    <text evidence="9">The sequence shown here is derived from an EMBL/GenBank/DDBJ whole genome shotgun (WGS) entry which is preliminary data.</text>
</comment>
<organism evidence="9 10">
    <name type="scientific">Microlunatus parietis</name>
    <dbReference type="NCBI Taxonomy" id="682979"/>
    <lineage>
        <taxon>Bacteria</taxon>
        <taxon>Bacillati</taxon>
        <taxon>Actinomycetota</taxon>
        <taxon>Actinomycetes</taxon>
        <taxon>Propionibacteriales</taxon>
        <taxon>Propionibacteriaceae</taxon>
        <taxon>Microlunatus</taxon>
    </lineage>
</organism>
<feature type="transmembrane region" description="Helical" evidence="7">
    <location>
        <begin position="169"/>
        <end position="191"/>
    </location>
</feature>
<evidence type="ECO:0000256" key="6">
    <source>
        <dbReference type="ARBA" id="ARBA00023136"/>
    </source>
</evidence>
<evidence type="ECO:0000256" key="4">
    <source>
        <dbReference type="ARBA" id="ARBA00022692"/>
    </source>
</evidence>
<dbReference type="RefSeq" id="WP_179753647.1">
    <property type="nucleotide sequence ID" value="NZ_JACCBU010000001.1"/>
</dbReference>
<name>A0A7Y9LE45_9ACTN</name>
<evidence type="ECO:0000256" key="1">
    <source>
        <dbReference type="ARBA" id="ARBA00004651"/>
    </source>
</evidence>
<dbReference type="InterPro" id="IPR050366">
    <property type="entry name" value="BP-dependent_transpt_permease"/>
</dbReference>
<dbReference type="SUPFAM" id="SSF161098">
    <property type="entry name" value="MetI-like"/>
    <property type="match status" value="1"/>
</dbReference>
<feature type="domain" description="ABC transmembrane type-1" evidence="8">
    <location>
        <begin position="104"/>
        <end position="302"/>
    </location>
</feature>
<keyword evidence="2 7" id="KW-0813">Transport</keyword>
<dbReference type="PANTHER" id="PTHR43386">
    <property type="entry name" value="OLIGOPEPTIDE TRANSPORT SYSTEM PERMEASE PROTEIN APPC"/>
    <property type="match status" value="1"/>
</dbReference>
<dbReference type="InterPro" id="IPR000515">
    <property type="entry name" value="MetI-like"/>
</dbReference>